<name>A0A836HBW9_9TRYP</name>
<comment type="caution">
    <text evidence="3">The sequence shown here is derived from an EMBL/GenBank/DDBJ whole genome shotgun (WGS) entry which is preliminary data.</text>
</comment>
<feature type="region of interest" description="Disordered" evidence="1">
    <location>
        <begin position="1"/>
        <end position="66"/>
    </location>
</feature>
<feature type="compositionally biased region" description="Low complexity" evidence="1">
    <location>
        <begin position="960"/>
        <end position="977"/>
    </location>
</feature>
<feature type="domain" description="DUF7920" evidence="2">
    <location>
        <begin position="103"/>
        <end position="179"/>
    </location>
</feature>
<evidence type="ECO:0000259" key="2">
    <source>
        <dbReference type="Pfam" id="PF25536"/>
    </source>
</evidence>
<accession>A0A836HBW9</accession>
<dbReference type="PANTHER" id="PTHR12083">
    <property type="entry name" value="BIFUNCTIONAL POLYNUCLEOTIDE PHOSPHATASE/KINASE"/>
    <property type="match status" value="1"/>
</dbReference>
<dbReference type="InterPro" id="IPR027417">
    <property type="entry name" value="P-loop_NTPase"/>
</dbReference>
<gene>
    <name evidence="3" type="ORF">LSCM1_06026</name>
</gene>
<feature type="region of interest" description="Disordered" evidence="1">
    <location>
        <begin position="373"/>
        <end position="410"/>
    </location>
</feature>
<evidence type="ECO:0000313" key="4">
    <source>
        <dbReference type="Proteomes" id="UP000673552"/>
    </source>
</evidence>
<feature type="region of interest" description="Disordered" evidence="1">
    <location>
        <begin position="764"/>
        <end position="799"/>
    </location>
</feature>
<dbReference type="Gene3D" id="3.40.50.300">
    <property type="entry name" value="P-loop containing nucleotide triphosphate hydrolases"/>
    <property type="match status" value="1"/>
</dbReference>
<dbReference type="SUPFAM" id="SSF52540">
    <property type="entry name" value="P-loop containing nucleoside triphosphate hydrolases"/>
    <property type="match status" value="1"/>
</dbReference>
<dbReference type="OrthoDB" id="3512845at2759"/>
<dbReference type="GO" id="GO:0046403">
    <property type="term" value="F:polynucleotide 3'-phosphatase activity"/>
    <property type="evidence" value="ECO:0007669"/>
    <property type="project" value="TreeGrafter"/>
</dbReference>
<organism evidence="3 4">
    <name type="scientific">Leishmania martiniquensis</name>
    <dbReference type="NCBI Taxonomy" id="1580590"/>
    <lineage>
        <taxon>Eukaryota</taxon>
        <taxon>Discoba</taxon>
        <taxon>Euglenozoa</taxon>
        <taxon>Kinetoplastea</taxon>
        <taxon>Metakinetoplastina</taxon>
        <taxon>Trypanosomatida</taxon>
        <taxon>Trypanosomatidae</taxon>
        <taxon>Leishmaniinae</taxon>
        <taxon>Leishmania</taxon>
    </lineage>
</organism>
<feature type="region of interest" description="Disordered" evidence="1">
    <location>
        <begin position="960"/>
        <end position="1004"/>
    </location>
</feature>
<feature type="compositionally biased region" description="Polar residues" evidence="1">
    <location>
        <begin position="52"/>
        <end position="65"/>
    </location>
</feature>
<feature type="domain" description="DUF7920" evidence="2">
    <location>
        <begin position="260"/>
        <end position="347"/>
    </location>
</feature>
<dbReference type="PANTHER" id="PTHR12083:SF9">
    <property type="entry name" value="BIFUNCTIONAL POLYNUCLEOTIDE PHOSPHATASE_KINASE"/>
    <property type="match status" value="1"/>
</dbReference>
<dbReference type="Pfam" id="PF25536">
    <property type="entry name" value="DUF7920"/>
    <property type="match status" value="3"/>
</dbReference>
<dbReference type="RefSeq" id="XP_067178564.1">
    <property type="nucleotide sequence ID" value="XM_067323459.1"/>
</dbReference>
<evidence type="ECO:0000313" key="3">
    <source>
        <dbReference type="EMBL" id="KAG5478623.1"/>
    </source>
</evidence>
<feature type="domain" description="DUF7920" evidence="2">
    <location>
        <begin position="522"/>
        <end position="645"/>
    </location>
</feature>
<evidence type="ECO:0000256" key="1">
    <source>
        <dbReference type="SAM" id="MobiDB-lite"/>
    </source>
</evidence>
<feature type="region of interest" description="Disordered" evidence="1">
    <location>
        <begin position="218"/>
        <end position="255"/>
    </location>
</feature>
<dbReference type="Proteomes" id="UP000673552">
    <property type="component" value="Unassembled WGS sequence"/>
</dbReference>
<reference evidence="4" key="1">
    <citation type="journal article" date="2021" name="Microbiol. Resour. Announc.">
        <title>LGAAP: Leishmaniinae Genome Assembly and Annotation Pipeline.</title>
        <authorList>
            <person name="Almutairi H."/>
            <person name="Urbaniak M.D."/>
            <person name="Bates M.D."/>
            <person name="Jariyapan N."/>
            <person name="Kwakye-Nuako G."/>
            <person name="Thomaz-Soccol V."/>
            <person name="Al-Salem W.S."/>
            <person name="Dillon R.J."/>
            <person name="Bates P.A."/>
            <person name="Gatherer D."/>
        </authorList>
    </citation>
    <scope>NUCLEOTIDE SEQUENCE [LARGE SCALE GENOMIC DNA]</scope>
</reference>
<dbReference type="GO" id="GO:0003690">
    <property type="term" value="F:double-stranded DNA binding"/>
    <property type="evidence" value="ECO:0007669"/>
    <property type="project" value="TreeGrafter"/>
</dbReference>
<feature type="compositionally biased region" description="Polar residues" evidence="1">
    <location>
        <begin position="377"/>
        <end position="392"/>
    </location>
</feature>
<dbReference type="GeneID" id="92515971"/>
<keyword evidence="4" id="KW-1185">Reference proteome</keyword>
<dbReference type="KEGG" id="lmat:92515971"/>
<sequence length="1291" mass="138728">MPSSAHTHSRVGAVLSASNGRARSPPAAGPLSGLPAAEIHRDLKPPPALSLPTGSNAGGSNSPKNSSAAAVTVTTAAVSSSRHSHTAAYVVSSITVAGATDEEQRRCVNSAYHISFHGDPRVKLKPTSVELPNGAQFLIVDRFVSGNCDGVYEKNRKMWEHIPIGQACVFARTPPAAQPLSLGGVAEAACVDGESSSADMAAAAAPSCPERLGSPVQAALSSSLPSPPIAPSPASRVGSWGSQPNQWEPSQPQQHSFHSEWTRVATAVGLHKMGHWREAASVFSVHKEMSTTAIALEKVDGEPGRIAAFSWLGERYWVIGCRYQHIVTRLDVPEVDLMRYTASSSSSVSTLSSPSTVSEDVFFSAERCSAGRPSALSRANSPMQNSRSGVEQSSAHGGSVAGGAAGKCSPGVSSEAAYLELVLRMARLWRRVLESLRTATEGAPYEAVRVAAASDTTTAAASADALMELHTCVAADNRSLCFDVILSGWERLQNFVSARDFPANKSLRSISTTVNGPSPTTCGADFTAFPTPSTSVTDDSGVVPLWFYAITWDASLDERGWCMGVEEAFDFFGHFRLPTVARSADVHLGSPEYEVLRHSVLSRCDTAGAVMYGSSKDKAESGKGAVVVQVWKCRAYPHSLERAVQEYVVTHRLCGEPLRCKVKKKMSTLSRETRLYVKEWELHRLPFLLDFALWLHREKCITPSTDLAALKAIRGRWLSYQEHFQRILEVPPQQQRHRAVARQGATLSTSEVVHSRRQARADAADGMCFSDRGESKDGQAKHSDCVLQQRRERGDASLPDAEGLDSVMLVGPQGCGKSTMARILYALLEESGAAPRWLNQDEVGNRSAYLAAVRRAVTQGSYSHLLLDKMNLDDKSRSDYTAVGLKPTLFVAWTHSEGAEAVAEVCYERVVKRGMCHRTFCPEDVASLRPPLSLAPSRAPELRPAALPLLQGDLCGSVSVDTSPAPSSTAPLSPASTGQCGSSPNAPFPRERLSPSPPPSSRLHGILHANARRYQVPINVPLVELDVTWSRQKMVTVVWEALRVRGTCALPPLAELHVEAAIQTAYAYEQLLETYPSSVASAVLRGPSSDVVLEQLRLGLPPLIIPKTQRLQPTVEVLLHNFCQHPSPTALVRYAAQVGCTRRLTVQAIVTNSKVTLLLMLGPTEAAAAHSAASTAVAESGEEVGPRAHASAVPPALYPAPSLENTGGKAVTIEQGGSYVSVATSAEDLRCVEEHPMQEHFAVLAKAKVPPDYSEALAQRMRHDPEEDPYCTVQWLSPPLEIGFAVTLLLQ</sequence>
<dbReference type="GO" id="GO:0006281">
    <property type="term" value="P:DNA repair"/>
    <property type="evidence" value="ECO:0007669"/>
    <property type="project" value="TreeGrafter"/>
</dbReference>
<feature type="compositionally biased region" description="Polar residues" evidence="1">
    <location>
        <begin position="240"/>
        <end position="255"/>
    </location>
</feature>
<proteinExistence type="predicted"/>
<protein>
    <recommendedName>
        <fullName evidence="2">DUF7920 domain-containing protein</fullName>
    </recommendedName>
</protein>
<reference evidence="4" key="2">
    <citation type="journal article" date="2021" name="Sci. Data">
        <title>Chromosome-scale genome sequencing, assembly and annotation of six genomes from subfamily Leishmaniinae.</title>
        <authorList>
            <person name="Almutairi H."/>
            <person name="Urbaniak M.D."/>
            <person name="Bates M.D."/>
            <person name="Jariyapan N."/>
            <person name="Kwakye-Nuako G."/>
            <person name="Thomaz Soccol V."/>
            <person name="Al-Salem W.S."/>
            <person name="Dillon R.J."/>
            <person name="Bates P.A."/>
            <person name="Gatherer D."/>
        </authorList>
    </citation>
    <scope>NUCLEOTIDE SEQUENCE [LARGE SCALE GENOMIC DNA]</scope>
</reference>
<dbReference type="InterPro" id="IPR057680">
    <property type="entry name" value="DUF7920"/>
</dbReference>
<dbReference type="GO" id="GO:0046404">
    <property type="term" value="F:ATP-dependent polydeoxyribonucleotide 5'-hydroxyl-kinase activity"/>
    <property type="evidence" value="ECO:0007669"/>
    <property type="project" value="TreeGrafter"/>
</dbReference>
<feature type="compositionally biased region" description="Low complexity" evidence="1">
    <location>
        <begin position="24"/>
        <end position="37"/>
    </location>
</feature>
<dbReference type="EMBL" id="JAFEUZ010000023">
    <property type="protein sequence ID" value="KAG5478623.1"/>
    <property type="molecule type" value="Genomic_DNA"/>
</dbReference>
<feature type="compositionally biased region" description="Basic and acidic residues" evidence="1">
    <location>
        <begin position="771"/>
        <end position="795"/>
    </location>
</feature>